<reference evidence="2" key="1">
    <citation type="submission" date="2018-05" db="EMBL/GenBank/DDBJ databases">
        <authorList>
            <person name="Lanie J.A."/>
            <person name="Ng W.-L."/>
            <person name="Kazmierczak K.M."/>
            <person name="Andrzejewski T.M."/>
            <person name="Davidsen T.M."/>
            <person name="Wayne K.J."/>
            <person name="Tettelin H."/>
            <person name="Glass J.I."/>
            <person name="Rusch D."/>
            <person name="Podicherti R."/>
            <person name="Tsui H.-C.T."/>
            <person name="Winkler M.E."/>
        </authorList>
    </citation>
    <scope>NUCLEOTIDE SEQUENCE</scope>
</reference>
<dbReference type="Gene3D" id="3.40.350.10">
    <property type="entry name" value="Creatinase/prolidase N-terminal domain"/>
    <property type="match status" value="1"/>
</dbReference>
<dbReference type="Gene3D" id="3.90.230.10">
    <property type="entry name" value="Creatinase/methionine aminopeptidase superfamily"/>
    <property type="match status" value="1"/>
</dbReference>
<accession>A0A383EYK6</accession>
<dbReference type="PANTHER" id="PTHR46112:SF2">
    <property type="entry name" value="XAA-PRO AMINOPEPTIDASE P-RELATED"/>
    <property type="match status" value="1"/>
</dbReference>
<dbReference type="InterPro" id="IPR036005">
    <property type="entry name" value="Creatinase/aminopeptidase-like"/>
</dbReference>
<dbReference type="SUPFAM" id="SSF55920">
    <property type="entry name" value="Creatinase/aminopeptidase"/>
    <property type="match status" value="1"/>
</dbReference>
<dbReference type="InterPro" id="IPR029149">
    <property type="entry name" value="Creatin/AminoP/Spt16_N"/>
</dbReference>
<dbReference type="InterPro" id="IPR050659">
    <property type="entry name" value="Peptidase_M24B"/>
</dbReference>
<organism evidence="2">
    <name type="scientific">marine metagenome</name>
    <dbReference type="NCBI Taxonomy" id="408172"/>
    <lineage>
        <taxon>unclassified sequences</taxon>
        <taxon>metagenomes</taxon>
        <taxon>ecological metagenomes</taxon>
    </lineage>
</organism>
<feature type="non-terminal residue" evidence="2">
    <location>
        <position position="194"/>
    </location>
</feature>
<feature type="domain" description="Creatinase N-terminal" evidence="1">
    <location>
        <begin position="46"/>
        <end position="138"/>
    </location>
</feature>
<gene>
    <name evidence="2" type="ORF">METZ01_LOCUS514685</name>
</gene>
<name>A0A383EYK6_9ZZZZ</name>
<dbReference type="Pfam" id="PF01321">
    <property type="entry name" value="Creatinase_N"/>
    <property type="match status" value="1"/>
</dbReference>
<dbReference type="EMBL" id="UINC01229915">
    <property type="protein sequence ID" value="SVE61831.1"/>
    <property type="molecule type" value="Genomic_DNA"/>
</dbReference>
<dbReference type="InterPro" id="IPR000587">
    <property type="entry name" value="Creatinase_N"/>
</dbReference>
<dbReference type="PANTHER" id="PTHR46112">
    <property type="entry name" value="AMINOPEPTIDASE"/>
    <property type="match status" value="1"/>
</dbReference>
<evidence type="ECO:0000313" key="2">
    <source>
        <dbReference type="EMBL" id="SVE61831.1"/>
    </source>
</evidence>
<proteinExistence type="predicted"/>
<evidence type="ECO:0000259" key="1">
    <source>
        <dbReference type="Pfam" id="PF01321"/>
    </source>
</evidence>
<sequence length="194" mass="21091">MIEQKFDLLLVIGRSFYDRMGDLTFLTNHFPPFPAGAFSKESRGAGHGVLLLPAKGDPILLVDRTGYRKDLVPIQDVRITSIIAPTVQEALTERGLTRARAGIVGEDIMPLALYRDLTTALPEIMWEPADEIVRSIRGIKTEAEIDLLKEAARIADASQMAAIAACIPGNTEADVCAAAIAEGIRQGADFVRYV</sequence>
<dbReference type="AlphaFoldDB" id="A0A383EYK6"/>
<dbReference type="SUPFAM" id="SSF53092">
    <property type="entry name" value="Creatinase/prolidase N-terminal domain"/>
    <property type="match status" value="1"/>
</dbReference>
<protein>
    <recommendedName>
        <fullName evidence="1">Creatinase N-terminal domain-containing protein</fullName>
    </recommendedName>
</protein>